<proteinExistence type="predicted"/>
<dbReference type="Pfam" id="PF00583">
    <property type="entry name" value="Acetyltransf_1"/>
    <property type="match status" value="1"/>
</dbReference>
<evidence type="ECO:0000313" key="2">
    <source>
        <dbReference type="EMBL" id="GHP06370.1"/>
    </source>
</evidence>
<accession>A0A830HKM5</accession>
<sequence>MSTTGHSVHARVFVARAPCTLSLSMSTTGHSVHARVFVARAPRRCLALQNRTRTCASSSSFDVRGYRARPAGEDDAGKIASMVLREAMNPLGLKTDRFLVVEDDENSGEIAAFGQLKPWPCLYRQQNAVGAVIRALDLKPDWSGELYEMASIVVAKKHRGKGVGSELVRQLITRQHDIENDNLVLLTLAGTSEFYRQAVSPLGLTFERLEEEDVPRPIKPELFWGKKLARAVANDDLVVLKLGKDKG</sequence>
<evidence type="ECO:0000313" key="3">
    <source>
        <dbReference type="Proteomes" id="UP000660262"/>
    </source>
</evidence>
<comment type="caution">
    <text evidence="2">The sequence shown here is derived from an EMBL/GenBank/DDBJ whole genome shotgun (WGS) entry which is preliminary data.</text>
</comment>
<dbReference type="Proteomes" id="UP000660262">
    <property type="component" value="Unassembled WGS sequence"/>
</dbReference>
<feature type="domain" description="N-acetyltransferase" evidence="1">
    <location>
        <begin position="50"/>
        <end position="229"/>
    </location>
</feature>
<name>A0A830HKM5_9CHLO</name>
<dbReference type="GO" id="GO:0016747">
    <property type="term" value="F:acyltransferase activity, transferring groups other than amino-acyl groups"/>
    <property type="evidence" value="ECO:0007669"/>
    <property type="project" value="InterPro"/>
</dbReference>
<dbReference type="InterPro" id="IPR000182">
    <property type="entry name" value="GNAT_dom"/>
</dbReference>
<protein>
    <recommendedName>
        <fullName evidence="1">N-acetyltransferase domain-containing protein</fullName>
    </recommendedName>
</protein>
<dbReference type="EMBL" id="BNJQ01000012">
    <property type="protein sequence ID" value="GHP06370.1"/>
    <property type="molecule type" value="Genomic_DNA"/>
</dbReference>
<dbReference type="OrthoDB" id="41532at2759"/>
<keyword evidence="3" id="KW-1185">Reference proteome</keyword>
<dbReference type="PROSITE" id="PS51186">
    <property type="entry name" value="GNAT"/>
    <property type="match status" value="1"/>
</dbReference>
<evidence type="ECO:0000259" key="1">
    <source>
        <dbReference type="PROSITE" id="PS51186"/>
    </source>
</evidence>
<organism evidence="2 3">
    <name type="scientific">Pycnococcus provasolii</name>
    <dbReference type="NCBI Taxonomy" id="41880"/>
    <lineage>
        <taxon>Eukaryota</taxon>
        <taxon>Viridiplantae</taxon>
        <taxon>Chlorophyta</taxon>
        <taxon>Pseudoscourfieldiophyceae</taxon>
        <taxon>Pseudoscourfieldiales</taxon>
        <taxon>Pycnococcaceae</taxon>
        <taxon>Pycnococcus</taxon>
    </lineage>
</organism>
<dbReference type="InterPro" id="IPR016181">
    <property type="entry name" value="Acyl_CoA_acyltransferase"/>
</dbReference>
<dbReference type="CDD" id="cd04301">
    <property type="entry name" value="NAT_SF"/>
    <property type="match status" value="1"/>
</dbReference>
<dbReference type="AlphaFoldDB" id="A0A830HKM5"/>
<dbReference type="Gene3D" id="3.40.630.30">
    <property type="match status" value="1"/>
</dbReference>
<reference evidence="2" key="1">
    <citation type="submission" date="2020-10" db="EMBL/GenBank/DDBJ databases">
        <title>Unveiling of a novel bifunctional photoreceptor, Dualchrome1, isolated from a cosmopolitan green alga.</title>
        <authorList>
            <person name="Suzuki S."/>
            <person name="Kawachi M."/>
        </authorList>
    </citation>
    <scope>NUCLEOTIDE SEQUENCE</scope>
    <source>
        <strain evidence="2">NIES 2893</strain>
    </source>
</reference>
<gene>
    <name evidence="2" type="ORF">PPROV_000511500</name>
</gene>
<dbReference type="SUPFAM" id="SSF55729">
    <property type="entry name" value="Acyl-CoA N-acyltransferases (Nat)"/>
    <property type="match status" value="1"/>
</dbReference>